<dbReference type="GO" id="GO:0020037">
    <property type="term" value="F:heme binding"/>
    <property type="evidence" value="ECO:0007669"/>
    <property type="project" value="InterPro"/>
</dbReference>
<dbReference type="PROSITE" id="PS51007">
    <property type="entry name" value="CYTC"/>
    <property type="match status" value="1"/>
</dbReference>
<organism evidence="6 8">
    <name type="scientific">Geomonas paludis</name>
    <dbReference type="NCBI Taxonomy" id="2740185"/>
    <lineage>
        <taxon>Bacteria</taxon>
        <taxon>Pseudomonadati</taxon>
        <taxon>Thermodesulfobacteriota</taxon>
        <taxon>Desulfuromonadia</taxon>
        <taxon>Geobacterales</taxon>
        <taxon>Geobacteraceae</taxon>
        <taxon>Geomonas</taxon>
    </lineage>
</organism>
<dbReference type="Pfam" id="PF13442">
    <property type="entry name" value="Cytochrome_CBB3"/>
    <property type="match status" value="1"/>
</dbReference>
<dbReference type="InterPro" id="IPR009056">
    <property type="entry name" value="Cyt_c-like_dom"/>
</dbReference>
<evidence type="ECO:0000256" key="1">
    <source>
        <dbReference type="ARBA" id="ARBA00022617"/>
    </source>
</evidence>
<dbReference type="SUPFAM" id="SSF46626">
    <property type="entry name" value="Cytochrome c"/>
    <property type="match status" value="1"/>
</dbReference>
<evidence type="ECO:0000313" key="9">
    <source>
        <dbReference type="Proteomes" id="UP000831485"/>
    </source>
</evidence>
<accession>A0A6V8MSA6</accession>
<dbReference type="GO" id="GO:0009055">
    <property type="term" value="F:electron transfer activity"/>
    <property type="evidence" value="ECO:0007669"/>
    <property type="project" value="InterPro"/>
</dbReference>
<dbReference type="Proteomes" id="UP000831485">
    <property type="component" value="Chromosome"/>
</dbReference>
<protein>
    <submittedName>
        <fullName evidence="7">Cytochrome c</fullName>
    </submittedName>
</protein>
<dbReference type="EMBL" id="BLXY01000001">
    <property type="protein sequence ID" value="GFO62627.1"/>
    <property type="molecule type" value="Genomic_DNA"/>
</dbReference>
<dbReference type="Proteomes" id="UP000568888">
    <property type="component" value="Unassembled WGS sequence"/>
</dbReference>
<reference evidence="6" key="2">
    <citation type="journal article" date="2021" name="Int. J. Syst. Evol. Microbiol.">
        <title>Geomonas silvestris sp. nov., Geomonas paludis sp. nov. and Geomonas limicola sp. nov., isolated from terrestrial environments, and emended description of the genus Geomonas.</title>
        <authorList>
            <person name="Itoh H."/>
            <person name="Xu Z."/>
            <person name="Masuda Y."/>
            <person name="Ushijima N."/>
            <person name="Hayakawa C."/>
            <person name="Shiratori Y."/>
            <person name="Senoo K."/>
        </authorList>
    </citation>
    <scope>NUCLEOTIDE SEQUENCE</scope>
    <source>
        <strain evidence="6">Red736</strain>
    </source>
</reference>
<sequence length="169" mass="18506">MAKSVGKIVVVTAVVLIVLVLVAASIMIFSGAVNVAATKPHAKLTEWVLETAREHSVERRAGGIVEQNVAPTGATARHFEETCRLCHGAPGQEPSAIGKGELPEPPDLKKVARRMKQRELFWVVKHGIKMTGMPAFGKTHTDKELWEMVSFVGKLPGMSQEQYRQLRGK</sequence>
<keyword evidence="2 4" id="KW-0479">Metal-binding</keyword>
<keyword evidence="1 4" id="KW-0349">Heme</keyword>
<dbReference type="Gene3D" id="1.10.760.10">
    <property type="entry name" value="Cytochrome c-like domain"/>
    <property type="match status" value="1"/>
</dbReference>
<dbReference type="RefSeq" id="WP_183344816.1">
    <property type="nucleotide sequence ID" value="NZ_BLXY01000001.1"/>
</dbReference>
<dbReference type="GO" id="GO:0046872">
    <property type="term" value="F:metal ion binding"/>
    <property type="evidence" value="ECO:0007669"/>
    <property type="project" value="UniProtKB-KW"/>
</dbReference>
<keyword evidence="3 4" id="KW-0408">Iron</keyword>
<feature type="domain" description="Cytochrome c" evidence="5">
    <location>
        <begin position="68"/>
        <end position="156"/>
    </location>
</feature>
<evidence type="ECO:0000313" key="7">
    <source>
        <dbReference type="EMBL" id="UPU35793.1"/>
    </source>
</evidence>
<dbReference type="InterPro" id="IPR036909">
    <property type="entry name" value="Cyt_c-like_dom_sf"/>
</dbReference>
<evidence type="ECO:0000256" key="4">
    <source>
        <dbReference type="PROSITE-ProRule" id="PRU00433"/>
    </source>
</evidence>
<proteinExistence type="predicted"/>
<dbReference type="AlphaFoldDB" id="A0A6V8MSA6"/>
<reference evidence="8" key="1">
    <citation type="submission" date="2020-06" db="EMBL/GenBank/DDBJ databases">
        <title>Draft genomic sequecing of Geomonas sp. Red736.</title>
        <authorList>
            <person name="Itoh H."/>
            <person name="Xu Z.X."/>
            <person name="Ushijima N."/>
            <person name="Masuda Y."/>
            <person name="Shiratori Y."/>
            <person name="Senoo K."/>
        </authorList>
    </citation>
    <scope>NUCLEOTIDE SEQUENCE [LARGE SCALE GENOMIC DNA]</scope>
    <source>
        <strain evidence="8">Red736</strain>
    </source>
</reference>
<dbReference type="EMBL" id="CP096574">
    <property type="protein sequence ID" value="UPU35793.1"/>
    <property type="molecule type" value="Genomic_DNA"/>
</dbReference>
<evidence type="ECO:0000256" key="3">
    <source>
        <dbReference type="ARBA" id="ARBA00023004"/>
    </source>
</evidence>
<evidence type="ECO:0000313" key="6">
    <source>
        <dbReference type="EMBL" id="GFO62627.1"/>
    </source>
</evidence>
<keyword evidence="9" id="KW-1185">Reference proteome</keyword>
<reference evidence="7" key="3">
    <citation type="submission" date="2022-04" db="EMBL/GenBank/DDBJ databases">
        <authorList>
            <person name="Liu G."/>
        </authorList>
    </citation>
    <scope>NUCLEOTIDE SEQUENCE</scope>
    <source>
        <strain evidence="7">RG22</strain>
    </source>
</reference>
<evidence type="ECO:0000256" key="2">
    <source>
        <dbReference type="ARBA" id="ARBA00022723"/>
    </source>
</evidence>
<gene>
    <name evidence="6" type="ORF">GMPD_05460</name>
    <name evidence="7" type="ORF">M1B72_20495</name>
</gene>
<name>A0A6V8MSA6_9BACT</name>
<evidence type="ECO:0000259" key="5">
    <source>
        <dbReference type="PROSITE" id="PS51007"/>
    </source>
</evidence>
<evidence type="ECO:0000313" key="8">
    <source>
        <dbReference type="Proteomes" id="UP000568888"/>
    </source>
</evidence>